<evidence type="ECO:0000313" key="11">
    <source>
        <dbReference type="Proteomes" id="UP000001554"/>
    </source>
</evidence>
<keyword evidence="6" id="KW-0472">Membrane</keyword>
<reference evidence="11" key="1">
    <citation type="journal article" date="2020" name="Nat. Ecol. Evol.">
        <title>Deeply conserved synteny resolves early events in vertebrate evolution.</title>
        <authorList>
            <person name="Simakov O."/>
            <person name="Marletaz F."/>
            <person name="Yue J.X."/>
            <person name="O'Connell B."/>
            <person name="Jenkins J."/>
            <person name="Brandt A."/>
            <person name="Calef R."/>
            <person name="Tung C.H."/>
            <person name="Huang T.K."/>
            <person name="Schmutz J."/>
            <person name="Satoh N."/>
            <person name="Yu J.K."/>
            <person name="Putnam N.H."/>
            <person name="Green R.E."/>
            <person name="Rokhsar D.S."/>
        </authorList>
    </citation>
    <scope>NUCLEOTIDE SEQUENCE [LARGE SCALE GENOMIC DNA]</scope>
    <source>
        <strain evidence="11">S238N-H82</strain>
    </source>
</reference>
<evidence type="ECO:0000313" key="13">
    <source>
        <dbReference type="RefSeq" id="XP_035691298.1"/>
    </source>
</evidence>
<dbReference type="EC" id="1.16.3.1" evidence="2"/>
<feature type="transmembrane region" description="Helical" evidence="6">
    <location>
        <begin position="708"/>
        <end position="732"/>
    </location>
</feature>
<gene>
    <name evidence="12 13" type="primary">LOC118426134</name>
</gene>
<evidence type="ECO:0000256" key="6">
    <source>
        <dbReference type="SAM" id="Phobius"/>
    </source>
</evidence>
<evidence type="ECO:0000259" key="10">
    <source>
        <dbReference type="Pfam" id="PF07732"/>
    </source>
</evidence>
<name>A0A9J7LZM7_BRAFL</name>
<feature type="signal peptide" evidence="7">
    <location>
        <begin position="1"/>
        <end position="21"/>
    </location>
</feature>
<dbReference type="FunFam" id="2.60.40.420:FF:000113">
    <property type="entry name" value="Uncharacterized protein"/>
    <property type="match status" value="1"/>
</dbReference>
<dbReference type="OMA" id="WVLGQGH"/>
<dbReference type="KEGG" id="bfo:118426134"/>
<dbReference type="RefSeq" id="XP_035691298.1">
    <property type="nucleotide sequence ID" value="XM_035835405.1"/>
</dbReference>
<dbReference type="GO" id="GO:0005507">
    <property type="term" value="F:copper ion binding"/>
    <property type="evidence" value="ECO:0007669"/>
    <property type="project" value="InterPro"/>
</dbReference>
<feature type="domain" description="Plastocyanin-like" evidence="10">
    <location>
        <begin position="95"/>
        <end position="206"/>
    </location>
</feature>
<dbReference type="InterPro" id="IPR002355">
    <property type="entry name" value="Cu_oxidase_Cu_BS"/>
</dbReference>
<keyword evidence="6" id="KW-0812">Transmembrane</keyword>
<keyword evidence="5" id="KW-0186">Copper</keyword>
<reference evidence="12 13" key="2">
    <citation type="submission" date="2025-04" db="UniProtKB">
        <authorList>
            <consortium name="RefSeq"/>
        </authorList>
    </citation>
    <scope>IDENTIFICATION</scope>
    <source>
        <strain evidence="12 13">S238N-H82</strain>
        <tissue evidence="12 13">Testes</tissue>
    </source>
</reference>
<accession>A0A9J7LZM7</accession>
<dbReference type="AlphaFoldDB" id="A0A9J7LZM7"/>
<evidence type="ECO:0000256" key="4">
    <source>
        <dbReference type="ARBA" id="ARBA00023002"/>
    </source>
</evidence>
<dbReference type="InterPro" id="IPR008972">
    <property type="entry name" value="Cupredoxin"/>
</dbReference>
<evidence type="ECO:0000313" key="12">
    <source>
        <dbReference type="RefSeq" id="XP_035691290.1"/>
    </source>
</evidence>
<organism evidence="11 13">
    <name type="scientific">Branchiostoma floridae</name>
    <name type="common">Florida lancelet</name>
    <name type="synonym">Amphioxus</name>
    <dbReference type="NCBI Taxonomy" id="7739"/>
    <lineage>
        <taxon>Eukaryota</taxon>
        <taxon>Metazoa</taxon>
        <taxon>Chordata</taxon>
        <taxon>Cephalochordata</taxon>
        <taxon>Leptocardii</taxon>
        <taxon>Amphioxiformes</taxon>
        <taxon>Branchiostomatidae</taxon>
        <taxon>Branchiostoma</taxon>
    </lineage>
</organism>
<evidence type="ECO:0000256" key="3">
    <source>
        <dbReference type="ARBA" id="ARBA00022723"/>
    </source>
</evidence>
<dbReference type="GeneID" id="118426134"/>
<keyword evidence="4" id="KW-0560">Oxidoreductase</keyword>
<evidence type="ECO:0000256" key="7">
    <source>
        <dbReference type="SAM" id="SignalP"/>
    </source>
</evidence>
<dbReference type="PROSITE" id="PS00079">
    <property type="entry name" value="MULTICOPPER_OXIDASE1"/>
    <property type="match status" value="1"/>
</dbReference>
<dbReference type="InterPro" id="IPR011706">
    <property type="entry name" value="Cu-oxidase_C"/>
</dbReference>
<dbReference type="SUPFAM" id="SSF49503">
    <property type="entry name" value="Cupredoxins"/>
    <property type="match status" value="3"/>
</dbReference>
<evidence type="ECO:0000256" key="5">
    <source>
        <dbReference type="ARBA" id="ARBA00023008"/>
    </source>
</evidence>
<protein>
    <recommendedName>
        <fullName evidence="2">ferroxidase</fullName>
        <ecNumber evidence="2">1.16.3.1</ecNumber>
    </recommendedName>
</protein>
<dbReference type="Pfam" id="PF00394">
    <property type="entry name" value="Cu-oxidase"/>
    <property type="match status" value="1"/>
</dbReference>
<dbReference type="PANTHER" id="PTHR11709">
    <property type="entry name" value="MULTI-COPPER OXIDASE"/>
    <property type="match status" value="1"/>
</dbReference>
<sequence length="759" mass="83538">MTRHLAPRTIIILIMSALVAAQSVLSQLCTDSVCHFSLVIRRTKTMTHTRNLNGRRDTNSVKLRDDGRLELFSPLGNPAHPGKENVNGTLVPMEEVITTDGVQRNVITVNDMFPGPTIEVVEGAQVVVKVTNKLLTEATGIHWHGLHMRSTPYMDGVPYVTQCPIMPRESFVYRFNAEPAGTHFYHSHLRTQREDGLFGAFIVHRARSPIVPSIPVILHDWYHIEATPYWISNMFGLEHAGDGEYMLGAYERPFSHDGVKVSSRVFNSALINGRGRFGDNRAPLSTFMVPSGGHGNFRIIHVGPDYPFRFSVDQHELTVTASDGFDMTPRRVQSVIIYPGESYDVRINGTARPDLYWVRAETLRVGHCTKCYPYDEVVVVPDDVTEEVRAILRYQGVTADRDPTTTKRGCTNDNPCHVFNCPFAGYPEHLHTSCINMNDVEALALPSEGAGQSKATDRYAGHSRTTEAADVIEIFLNFNFAIGSSVNGRRFIGPTAPLHQNTTAATVPCDEELCLRSGCRCTHMIDIPYNQTIQLVMYNTFAPTSQTHHSVHIHGHAFQVVAMGYPSYNKTTGRYMQPNTDVKCKNDLWLCTDATWRDGPPLLNLINPPLKDTVLVPANGYTVVRFRSDNPGHWMLHCHNDQHMNEGMALVLREAADRHPPPPAGFPTCGDFTWSSEQYQSALDGGGPAVPPGPPDVQTTCTAPDLQVIALSAVGGAVVMAATLAAAIYCAINRKKAASPPAVTVAADAVPLKSNVGDA</sequence>
<evidence type="ECO:0000256" key="1">
    <source>
        <dbReference type="ARBA" id="ARBA00010609"/>
    </source>
</evidence>
<dbReference type="Pfam" id="PF07731">
    <property type="entry name" value="Cu-oxidase_2"/>
    <property type="match status" value="1"/>
</dbReference>
<dbReference type="OrthoDB" id="2121828at2759"/>
<dbReference type="CDD" id="cd13858">
    <property type="entry name" value="CuRO_1_tcLCC2_insect_like"/>
    <property type="match status" value="1"/>
</dbReference>
<feature type="domain" description="Plastocyanin-like" evidence="9">
    <location>
        <begin position="515"/>
        <end position="655"/>
    </location>
</feature>
<dbReference type="GO" id="GO:0004322">
    <property type="term" value="F:ferroxidase activity"/>
    <property type="evidence" value="ECO:0007669"/>
    <property type="project" value="UniProtKB-EC"/>
</dbReference>
<dbReference type="GO" id="GO:0005886">
    <property type="term" value="C:plasma membrane"/>
    <property type="evidence" value="ECO:0000318"/>
    <property type="project" value="GO_Central"/>
</dbReference>
<evidence type="ECO:0000256" key="2">
    <source>
        <dbReference type="ARBA" id="ARBA00013107"/>
    </source>
</evidence>
<comment type="similarity">
    <text evidence="1">Belongs to the multicopper oxidase family.</text>
</comment>
<dbReference type="RefSeq" id="XP_035691290.1">
    <property type="nucleotide sequence ID" value="XM_035835397.1"/>
</dbReference>
<dbReference type="InterPro" id="IPR033138">
    <property type="entry name" value="Cu_oxidase_CS"/>
</dbReference>
<evidence type="ECO:0000259" key="8">
    <source>
        <dbReference type="Pfam" id="PF00394"/>
    </source>
</evidence>
<keyword evidence="3" id="KW-0479">Metal-binding</keyword>
<dbReference type="InterPro" id="IPR045087">
    <property type="entry name" value="Cu-oxidase_fam"/>
</dbReference>
<dbReference type="CDD" id="cd13905">
    <property type="entry name" value="CuRO_3_tcLLC2_insect_like"/>
    <property type="match status" value="1"/>
</dbReference>
<dbReference type="PANTHER" id="PTHR11709:SF394">
    <property type="entry name" value="FI03373P-RELATED"/>
    <property type="match status" value="1"/>
</dbReference>
<dbReference type="PROSITE" id="PS00080">
    <property type="entry name" value="MULTICOPPER_OXIDASE2"/>
    <property type="match status" value="1"/>
</dbReference>
<keyword evidence="6" id="KW-1133">Transmembrane helix</keyword>
<dbReference type="Pfam" id="PF07732">
    <property type="entry name" value="Cu-oxidase_3"/>
    <property type="match status" value="1"/>
</dbReference>
<dbReference type="InterPro" id="IPR011707">
    <property type="entry name" value="Cu-oxidase-like_N"/>
</dbReference>
<dbReference type="Proteomes" id="UP000001554">
    <property type="component" value="Chromosome 1"/>
</dbReference>
<feature type="chain" id="PRO_5044698981" description="ferroxidase" evidence="7">
    <location>
        <begin position="22"/>
        <end position="759"/>
    </location>
</feature>
<dbReference type="CDD" id="cd13884">
    <property type="entry name" value="CuRO_2_tcLCC_insect_like"/>
    <property type="match status" value="1"/>
</dbReference>
<evidence type="ECO:0000259" key="9">
    <source>
        <dbReference type="Pfam" id="PF07731"/>
    </source>
</evidence>
<dbReference type="InterPro" id="IPR001117">
    <property type="entry name" value="Cu-oxidase_2nd"/>
</dbReference>
<keyword evidence="7" id="KW-0732">Signal</keyword>
<feature type="domain" description="Plastocyanin-like" evidence="8">
    <location>
        <begin position="215"/>
        <end position="363"/>
    </location>
</feature>
<proteinExistence type="inferred from homology"/>
<dbReference type="Gene3D" id="2.60.40.420">
    <property type="entry name" value="Cupredoxins - blue copper proteins"/>
    <property type="match status" value="3"/>
</dbReference>
<dbReference type="GO" id="GO:0016491">
    <property type="term" value="F:oxidoreductase activity"/>
    <property type="evidence" value="ECO:0000318"/>
    <property type="project" value="GO_Central"/>
</dbReference>
<keyword evidence="11" id="KW-1185">Reference proteome</keyword>
<dbReference type="FunFam" id="2.60.40.420:FF:000120">
    <property type="entry name" value="Uncharacterized protein"/>
    <property type="match status" value="1"/>
</dbReference>